<dbReference type="EMBL" id="LKAM01000007">
    <property type="protein sequence ID" value="KUM47674.1"/>
    <property type="molecule type" value="Genomic_DNA"/>
</dbReference>
<dbReference type="AlphaFoldDB" id="A0A101LYF0"/>
<geneLocation type="mitochondrion" evidence="1"/>
<sequence>MDRELILCPLMRLLIHCPASLPIPRSSTRDYVPGEEEPINRHRQMEGVLGHRLGCIRGQERASVRHDSLGDSEQDGFPL</sequence>
<keyword evidence="1" id="KW-0496">Mitochondrion</keyword>
<reference evidence="1" key="1">
    <citation type="journal article" date="2015" name="Genome Biol. Evol.">
        <title>Organellar Genomes of White Spruce (Picea glauca): Assembly and Annotation.</title>
        <authorList>
            <person name="Jackman S.D."/>
            <person name="Warren R.L."/>
            <person name="Gibb E.A."/>
            <person name="Vandervalk B.P."/>
            <person name="Mohamadi H."/>
            <person name="Chu J."/>
            <person name="Raymond A."/>
            <person name="Pleasance S."/>
            <person name="Coope R."/>
            <person name="Wildung M.R."/>
            <person name="Ritland C.E."/>
            <person name="Bousquet J."/>
            <person name="Jones S.J."/>
            <person name="Bohlmann J."/>
            <person name="Birol I."/>
        </authorList>
    </citation>
    <scope>NUCLEOTIDE SEQUENCE [LARGE SCALE GENOMIC DNA]</scope>
    <source>
        <tissue evidence="1">Flushing bud</tissue>
    </source>
</reference>
<comment type="caution">
    <text evidence="1">The sequence shown here is derived from an EMBL/GenBank/DDBJ whole genome shotgun (WGS) entry which is preliminary data.</text>
</comment>
<evidence type="ECO:0000313" key="1">
    <source>
        <dbReference type="EMBL" id="KUM47674.1"/>
    </source>
</evidence>
<organism evidence="1">
    <name type="scientific">Picea glauca</name>
    <name type="common">White spruce</name>
    <name type="synonym">Pinus glauca</name>
    <dbReference type="NCBI Taxonomy" id="3330"/>
    <lineage>
        <taxon>Eukaryota</taxon>
        <taxon>Viridiplantae</taxon>
        <taxon>Streptophyta</taxon>
        <taxon>Embryophyta</taxon>
        <taxon>Tracheophyta</taxon>
        <taxon>Spermatophyta</taxon>
        <taxon>Pinopsida</taxon>
        <taxon>Pinidae</taxon>
        <taxon>Conifers I</taxon>
        <taxon>Pinales</taxon>
        <taxon>Pinaceae</taxon>
        <taxon>Picea</taxon>
    </lineage>
</organism>
<gene>
    <name evidence="1" type="ORF">ABT39_MTgene5861</name>
</gene>
<proteinExistence type="predicted"/>
<name>A0A101LYF0_PICGL</name>
<protein>
    <submittedName>
        <fullName evidence="1">Uncharacterized protein</fullName>
    </submittedName>
</protein>
<accession>A0A101LYF0</accession>